<dbReference type="AlphaFoldDB" id="A0A5E6ZLA9"/>
<dbReference type="Proteomes" id="UP000409037">
    <property type="component" value="Unassembled WGS sequence"/>
</dbReference>
<evidence type="ECO:0000313" key="2">
    <source>
        <dbReference type="Proteomes" id="UP000409037"/>
    </source>
</evidence>
<sequence>MNQELLNMAIALQEQAFTKSQCVTGLRAAVGILEKWAASSDQACRILRISRSTYTRARARDPDWAVALDSDQMQRISFVLNIHAALRLVFDNPENVYGFPSMANDNEFFNGRSPLEIMSQGDMISLYETFRRIDVLRGAQW</sequence>
<evidence type="ECO:0008006" key="3">
    <source>
        <dbReference type="Google" id="ProtNLM"/>
    </source>
</evidence>
<reference evidence="1 2" key="1">
    <citation type="submission" date="2019-09" db="EMBL/GenBank/DDBJ databases">
        <authorList>
            <person name="Chandra G."/>
            <person name="Truman W A."/>
        </authorList>
    </citation>
    <scope>NUCLEOTIDE SEQUENCE [LARGE SCALE GENOMIC DNA]</scope>
    <source>
        <strain evidence="1">PS833</strain>
    </source>
</reference>
<organism evidence="1 2">
    <name type="scientific">Pseudomonas fluorescens</name>
    <dbReference type="NCBI Taxonomy" id="294"/>
    <lineage>
        <taxon>Bacteria</taxon>
        <taxon>Pseudomonadati</taxon>
        <taxon>Pseudomonadota</taxon>
        <taxon>Gammaproteobacteria</taxon>
        <taxon>Pseudomonadales</taxon>
        <taxon>Pseudomonadaceae</taxon>
        <taxon>Pseudomonas</taxon>
    </lineage>
</organism>
<accession>A0A5E6ZLA9</accession>
<protein>
    <recommendedName>
        <fullName evidence="3">DUF2384 domain-containing protein</fullName>
    </recommendedName>
</protein>
<proteinExistence type="predicted"/>
<name>A0A5E6ZLA9_PSEFL</name>
<evidence type="ECO:0000313" key="1">
    <source>
        <dbReference type="EMBL" id="VVN67172.1"/>
    </source>
</evidence>
<gene>
    <name evidence="1" type="ORF">PS833_00169</name>
</gene>
<dbReference type="EMBL" id="CABVHU010000001">
    <property type="protein sequence ID" value="VVN67172.1"/>
    <property type="molecule type" value="Genomic_DNA"/>
</dbReference>